<feature type="domain" description="Glycoamylase-like" evidence="1">
    <location>
        <begin position="1"/>
        <end position="43"/>
    </location>
</feature>
<evidence type="ECO:0000259" key="1">
    <source>
        <dbReference type="Pfam" id="PF10091"/>
    </source>
</evidence>
<comment type="caution">
    <text evidence="2">The sequence shown here is derived from an EMBL/GenBank/DDBJ whole genome shotgun (WGS) entry which is preliminary data.</text>
</comment>
<accession>X1LIG4</accession>
<evidence type="ECO:0000313" key="2">
    <source>
        <dbReference type="EMBL" id="GAH93938.1"/>
    </source>
</evidence>
<dbReference type="Gene3D" id="1.50.10.140">
    <property type="match status" value="1"/>
</dbReference>
<protein>
    <recommendedName>
        <fullName evidence="1">Glycoamylase-like domain-containing protein</fullName>
    </recommendedName>
</protein>
<sequence length="43" mass="5035">GFYDAFSVKEGWWADSNIAIYQSPIVVMIENYRTGLLWDLFMS</sequence>
<proteinExistence type="predicted"/>
<organism evidence="2">
    <name type="scientific">marine sediment metagenome</name>
    <dbReference type="NCBI Taxonomy" id="412755"/>
    <lineage>
        <taxon>unclassified sequences</taxon>
        <taxon>metagenomes</taxon>
        <taxon>ecological metagenomes</taxon>
    </lineage>
</organism>
<dbReference type="InterPro" id="IPR019282">
    <property type="entry name" value="Glycoamylase-like_cons_dom"/>
</dbReference>
<gene>
    <name evidence="2" type="ORF">S03H2_72834</name>
</gene>
<feature type="non-terminal residue" evidence="2">
    <location>
        <position position="43"/>
    </location>
</feature>
<dbReference type="Pfam" id="PF10091">
    <property type="entry name" value="Glycoamylase"/>
    <property type="match status" value="1"/>
</dbReference>
<name>X1LIG4_9ZZZZ</name>
<dbReference type="AlphaFoldDB" id="X1LIG4"/>
<reference evidence="2" key="1">
    <citation type="journal article" date="2014" name="Front. Microbiol.">
        <title>High frequency of phylogenetically diverse reductive dehalogenase-homologous genes in deep subseafloor sedimentary metagenomes.</title>
        <authorList>
            <person name="Kawai M."/>
            <person name="Futagami T."/>
            <person name="Toyoda A."/>
            <person name="Takaki Y."/>
            <person name="Nishi S."/>
            <person name="Hori S."/>
            <person name="Arai W."/>
            <person name="Tsubouchi T."/>
            <person name="Morono Y."/>
            <person name="Uchiyama I."/>
            <person name="Ito T."/>
            <person name="Fujiyama A."/>
            <person name="Inagaki F."/>
            <person name="Takami H."/>
        </authorList>
    </citation>
    <scope>NUCLEOTIDE SEQUENCE</scope>
    <source>
        <strain evidence="2">Expedition CK06-06</strain>
    </source>
</reference>
<dbReference type="EMBL" id="BARU01049510">
    <property type="protein sequence ID" value="GAH93938.1"/>
    <property type="molecule type" value="Genomic_DNA"/>
</dbReference>
<feature type="non-terminal residue" evidence="2">
    <location>
        <position position="1"/>
    </location>
</feature>